<organism evidence="1 2">
    <name type="scientific">Rhodovulum sulfidophilum</name>
    <name type="common">Rhodobacter sulfidophilus</name>
    <dbReference type="NCBI Taxonomy" id="35806"/>
    <lineage>
        <taxon>Bacteria</taxon>
        <taxon>Pseudomonadati</taxon>
        <taxon>Pseudomonadota</taxon>
        <taxon>Alphaproteobacteria</taxon>
        <taxon>Rhodobacterales</taxon>
        <taxon>Paracoccaceae</taxon>
        <taxon>Rhodovulum</taxon>
    </lineage>
</organism>
<evidence type="ECO:0000313" key="2">
    <source>
        <dbReference type="Proteomes" id="UP000249185"/>
    </source>
</evidence>
<dbReference type="GO" id="GO:0016746">
    <property type="term" value="F:acyltransferase activity"/>
    <property type="evidence" value="ECO:0007669"/>
    <property type="project" value="UniProtKB-KW"/>
</dbReference>
<gene>
    <name evidence="1" type="ORF">DI556_18825</name>
</gene>
<dbReference type="AlphaFoldDB" id="A0A2W5N0I2"/>
<keyword evidence="1" id="KW-0808">Transferase</keyword>
<proteinExistence type="predicted"/>
<name>A0A2W5N0I2_RHOSU</name>
<dbReference type="Proteomes" id="UP000249185">
    <property type="component" value="Unassembled WGS sequence"/>
</dbReference>
<keyword evidence="1" id="KW-0012">Acyltransferase</keyword>
<accession>A0A2W5N0I2</accession>
<dbReference type="EMBL" id="QFPW01000019">
    <property type="protein sequence ID" value="PZQ47041.1"/>
    <property type="molecule type" value="Genomic_DNA"/>
</dbReference>
<sequence length="175" mass="18990">MSTVSPRPAAPPRAEEAAPRLVTGLPPDVALGRAVAHLMIRPAFAAAPFGHVARGLTGQVNRGDYAFVARGARFVGFAGWARASEARAEAWLAGTRALAEAEAREGDCLVLNFWQADDPAVSRFLVAALGARMPDIRLVVARRHYPDGRIRPLRLRRPARGRDASEFIFAKEHFS</sequence>
<evidence type="ECO:0000313" key="1">
    <source>
        <dbReference type="EMBL" id="PZQ47041.1"/>
    </source>
</evidence>
<protein>
    <submittedName>
        <fullName evidence="1">Toxin-activating lysine-acyltransferase</fullName>
    </submittedName>
</protein>
<comment type="caution">
    <text evidence="1">The sequence shown here is derived from an EMBL/GenBank/DDBJ whole genome shotgun (WGS) entry which is preliminary data.</text>
</comment>
<reference evidence="1 2" key="1">
    <citation type="submission" date="2017-08" db="EMBL/GenBank/DDBJ databases">
        <title>Infants hospitalized years apart are colonized by the same room-sourced microbial strains.</title>
        <authorList>
            <person name="Brooks B."/>
            <person name="Olm M.R."/>
            <person name="Firek B.A."/>
            <person name="Baker R."/>
            <person name="Thomas B.C."/>
            <person name="Morowitz M.J."/>
            <person name="Banfield J.F."/>
        </authorList>
    </citation>
    <scope>NUCLEOTIDE SEQUENCE [LARGE SCALE GENOMIC DNA]</scope>
    <source>
        <strain evidence="1">S2_005_002_R2_34</strain>
    </source>
</reference>